<dbReference type="EMBL" id="QDAG01000008">
    <property type="protein sequence ID" value="KAE8127503.1"/>
    <property type="molecule type" value="Genomic_DNA"/>
</dbReference>
<evidence type="ECO:0000256" key="1">
    <source>
        <dbReference type="SAM" id="MobiDB-lite"/>
    </source>
</evidence>
<feature type="region of interest" description="Disordered" evidence="1">
    <location>
        <begin position="179"/>
        <end position="216"/>
    </location>
</feature>
<accession>A0A5N6S2U1</accession>
<comment type="caution">
    <text evidence="2">The sequence shown here is derived from an EMBL/GenBank/DDBJ whole genome shotgun (WGS) entry which is preliminary data.</text>
</comment>
<proteinExistence type="predicted"/>
<gene>
    <name evidence="2" type="ORF">DDE84_08500</name>
</gene>
<organism evidence="2 3">
    <name type="scientific">Bifidobacterium tibiigranuli</name>
    <dbReference type="NCBI Taxonomy" id="2172043"/>
    <lineage>
        <taxon>Bacteria</taxon>
        <taxon>Bacillati</taxon>
        <taxon>Actinomycetota</taxon>
        <taxon>Actinomycetes</taxon>
        <taxon>Bifidobacteriales</taxon>
        <taxon>Bifidobacteriaceae</taxon>
        <taxon>Bifidobacterium</taxon>
    </lineage>
</organism>
<evidence type="ECO:0000313" key="2">
    <source>
        <dbReference type="EMBL" id="KAE8127503.1"/>
    </source>
</evidence>
<protein>
    <submittedName>
        <fullName evidence="2">Uncharacterized protein</fullName>
    </submittedName>
</protein>
<dbReference type="Proteomes" id="UP000325415">
    <property type="component" value="Unassembled WGS sequence"/>
</dbReference>
<feature type="compositionally biased region" description="Low complexity" evidence="1">
    <location>
        <begin position="191"/>
        <end position="216"/>
    </location>
</feature>
<dbReference type="AlphaFoldDB" id="A0A5N6S2U1"/>
<evidence type="ECO:0000313" key="3">
    <source>
        <dbReference type="Proteomes" id="UP000325415"/>
    </source>
</evidence>
<keyword evidence="3" id="KW-1185">Reference proteome</keyword>
<reference evidence="2 3" key="1">
    <citation type="submission" date="2018-04" db="EMBL/GenBank/DDBJ databases">
        <authorList>
            <person name="Eckel V.P."/>
            <person name="Vogel R.F."/>
        </authorList>
    </citation>
    <scope>NUCLEOTIDE SEQUENCE [LARGE SCALE GENOMIC DNA]</scope>
    <source>
        <strain evidence="3">TMW 2.1764</strain>
    </source>
</reference>
<sequence>MVAGHNPRLMRFLAATTAGSQWTEVAAACPQRFAQGTIHAAQAQHLAHVLAPSVGGTYSEPAAATHRGGLDGRTQLHADTNVLLAAVLAEDRAGFAAEVLAARGVSNATLTLSDDHKATASQLFSLASAAGNIKDPRQKVYSVKQLLANQDTIIDAATGLRVPTMAAVEINCAREEITGVEGQDSQGTQGTQITQDSQHTQQSQRSSASSPADDSASIDGLRALSLLAASRMEQAFDFGYPSYDAALFV</sequence>
<name>A0A5N6S2U1_9BIFI</name>